<keyword evidence="8" id="KW-0175">Coiled coil</keyword>
<accession>A0A5C5V7Z9</accession>
<dbReference type="PANTHER" id="PTHR32309:SF13">
    <property type="entry name" value="FERRIC ENTEROBACTIN TRANSPORT PROTEIN FEPE"/>
    <property type="match status" value="1"/>
</dbReference>
<evidence type="ECO:0000256" key="1">
    <source>
        <dbReference type="ARBA" id="ARBA00004651"/>
    </source>
</evidence>
<feature type="compositionally biased region" description="Basic and acidic residues" evidence="9">
    <location>
        <begin position="759"/>
        <end position="769"/>
    </location>
</feature>
<dbReference type="EC" id="2.7.10.2" evidence="12"/>
<dbReference type="InterPro" id="IPR005702">
    <property type="entry name" value="Wzc-like_C"/>
</dbReference>
<dbReference type="PANTHER" id="PTHR32309">
    <property type="entry name" value="TYROSINE-PROTEIN KINASE"/>
    <property type="match status" value="1"/>
</dbReference>
<dbReference type="GO" id="GO:0004715">
    <property type="term" value="F:non-membrane spanning protein tyrosine kinase activity"/>
    <property type="evidence" value="ECO:0007669"/>
    <property type="project" value="UniProtKB-EC"/>
</dbReference>
<dbReference type="Pfam" id="PF10609">
    <property type="entry name" value="ParA"/>
    <property type="match status" value="1"/>
</dbReference>
<sequence length="778" mass="85115">MTAADHQPGFQDEGVQEGSLAESLHGLVRLLRLMQRNQSTIAWCVAGCVALAMAYYVAAPRIYRSTAKLLLIEQDSDKVSGVADAGRADDVMATHRELVKSPVVLQNAIANLPPEHRVDLLTVKPSRWIEALNENLSATTVRRTKFIQVSYRSHQPESAVAVVNSVINSYLRFVEETHRSTAADVLDVLTVERDQLQEELLQKQRLLQACRERCGHLAIDQKDSVVDPLIGRAIHLNDSLMQAQQQRLDLQASLASVSAALARGEDMRNYLSVVEEAVGEQMMLASLGLSHQDLEMLSSQQKRLMETQDELRRLTPHYGPNHPRVVSLTEQAAALQQYLSNYHAASGSRYASINNQDLGPMIKRTLEQSVAQAIERERVLSSSFDEARIEAAKQSGELVELDMRSREVERLESLHDVLFEKIAAVDIHQVQAPIRASIVEEPLPEETPVSPRFASLFGSAILGGLALGAVIVFVRDQLDDRFTSPDEMSAQLELPVLSVVRTLNPLPGVGLDAVHMHVDGNSVEAEAFRTLRTSLTLRGDETERLVISSAEPSDGKTTVTSNLGVAFAQIGKRTLIIDADLRKPGMTSLMDLKGQAGVTDILLCEGGVAELAERCLVKTPLEKLDVIPAGPRRPDAAELLSGPNFTELLAWAEARYDQVLVDCPPVLAVSDAQIIGRLVDGVVVVVTPEKNHRRLVVRACDSFLHAGCHVHGVVANRISNKSEGGYGYGYGYGQQYGYGHTEEEELAPVAAPPTSPVDPDPRDWRRLGGDDADPARAA</sequence>
<feature type="domain" description="Polysaccharide chain length determinant N-terminal" evidence="11">
    <location>
        <begin position="27"/>
        <end position="112"/>
    </location>
</feature>
<evidence type="ECO:0000256" key="2">
    <source>
        <dbReference type="ARBA" id="ARBA00022475"/>
    </source>
</evidence>
<feature type="region of interest" description="Disordered" evidence="9">
    <location>
        <begin position="742"/>
        <end position="778"/>
    </location>
</feature>
<evidence type="ECO:0000256" key="6">
    <source>
        <dbReference type="ARBA" id="ARBA00022989"/>
    </source>
</evidence>
<dbReference type="Proteomes" id="UP000316714">
    <property type="component" value="Unassembled WGS sequence"/>
</dbReference>
<dbReference type="NCBIfam" id="TIGR01007">
    <property type="entry name" value="eps_fam"/>
    <property type="match status" value="1"/>
</dbReference>
<dbReference type="InterPro" id="IPR033756">
    <property type="entry name" value="YlxH/NBP35"/>
</dbReference>
<keyword evidence="6 10" id="KW-1133">Transmembrane helix</keyword>
<evidence type="ECO:0000256" key="5">
    <source>
        <dbReference type="ARBA" id="ARBA00022840"/>
    </source>
</evidence>
<evidence type="ECO:0000313" key="13">
    <source>
        <dbReference type="Proteomes" id="UP000316714"/>
    </source>
</evidence>
<keyword evidence="12" id="KW-0418">Kinase</keyword>
<feature type="transmembrane region" description="Helical" evidence="10">
    <location>
        <begin position="40"/>
        <end position="58"/>
    </location>
</feature>
<gene>
    <name evidence="12" type="primary">ywqD_3</name>
    <name evidence="12" type="ORF">KOR34_38450</name>
</gene>
<evidence type="ECO:0000256" key="8">
    <source>
        <dbReference type="SAM" id="Coils"/>
    </source>
</evidence>
<comment type="caution">
    <text evidence="12">The sequence shown here is derived from an EMBL/GenBank/DDBJ whole genome shotgun (WGS) entry which is preliminary data.</text>
</comment>
<keyword evidence="13" id="KW-1185">Reference proteome</keyword>
<organism evidence="12 13">
    <name type="scientific">Posidoniimonas corsicana</name>
    <dbReference type="NCBI Taxonomy" id="1938618"/>
    <lineage>
        <taxon>Bacteria</taxon>
        <taxon>Pseudomonadati</taxon>
        <taxon>Planctomycetota</taxon>
        <taxon>Planctomycetia</taxon>
        <taxon>Pirellulales</taxon>
        <taxon>Lacipirellulaceae</taxon>
        <taxon>Posidoniimonas</taxon>
    </lineage>
</organism>
<evidence type="ECO:0000313" key="12">
    <source>
        <dbReference type="EMBL" id="TWT34009.1"/>
    </source>
</evidence>
<keyword evidence="7 10" id="KW-0472">Membrane</keyword>
<dbReference type="GO" id="GO:0005524">
    <property type="term" value="F:ATP binding"/>
    <property type="evidence" value="ECO:0007669"/>
    <property type="project" value="UniProtKB-KW"/>
</dbReference>
<dbReference type="Gene3D" id="3.40.50.300">
    <property type="entry name" value="P-loop containing nucleotide triphosphate hydrolases"/>
    <property type="match status" value="1"/>
</dbReference>
<evidence type="ECO:0000256" key="3">
    <source>
        <dbReference type="ARBA" id="ARBA00022692"/>
    </source>
</evidence>
<dbReference type="CDD" id="cd05387">
    <property type="entry name" value="BY-kinase"/>
    <property type="match status" value="1"/>
</dbReference>
<dbReference type="Pfam" id="PF02706">
    <property type="entry name" value="Wzz"/>
    <property type="match status" value="1"/>
</dbReference>
<name>A0A5C5V7Z9_9BACT</name>
<evidence type="ECO:0000256" key="10">
    <source>
        <dbReference type="SAM" id="Phobius"/>
    </source>
</evidence>
<proteinExistence type="predicted"/>
<dbReference type="InterPro" id="IPR027417">
    <property type="entry name" value="P-loop_NTPase"/>
</dbReference>
<evidence type="ECO:0000256" key="9">
    <source>
        <dbReference type="SAM" id="MobiDB-lite"/>
    </source>
</evidence>
<dbReference type="SUPFAM" id="SSF52540">
    <property type="entry name" value="P-loop containing nucleoside triphosphate hydrolases"/>
    <property type="match status" value="1"/>
</dbReference>
<dbReference type="RefSeq" id="WP_146567096.1">
    <property type="nucleotide sequence ID" value="NZ_SIHJ01000002.1"/>
</dbReference>
<evidence type="ECO:0000256" key="4">
    <source>
        <dbReference type="ARBA" id="ARBA00022741"/>
    </source>
</evidence>
<feature type="coiled-coil region" evidence="8">
    <location>
        <begin position="186"/>
        <end position="213"/>
    </location>
</feature>
<dbReference type="EMBL" id="SIHJ01000002">
    <property type="protein sequence ID" value="TWT34009.1"/>
    <property type="molecule type" value="Genomic_DNA"/>
</dbReference>
<keyword evidence="5" id="KW-0067">ATP-binding</keyword>
<dbReference type="OrthoDB" id="9794577at2"/>
<dbReference type="InterPro" id="IPR050445">
    <property type="entry name" value="Bact_polysacc_biosynth/exp"/>
</dbReference>
<evidence type="ECO:0000259" key="11">
    <source>
        <dbReference type="Pfam" id="PF02706"/>
    </source>
</evidence>
<keyword evidence="4" id="KW-0547">Nucleotide-binding</keyword>
<reference evidence="12 13" key="1">
    <citation type="submission" date="2019-02" db="EMBL/GenBank/DDBJ databases">
        <title>Deep-cultivation of Planctomycetes and their phenomic and genomic characterization uncovers novel biology.</title>
        <authorList>
            <person name="Wiegand S."/>
            <person name="Jogler M."/>
            <person name="Boedeker C."/>
            <person name="Pinto D."/>
            <person name="Vollmers J."/>
            <person name="Rivas-Marin E."/>
            <person name="Kohn T."/>
            <person name="Peeters S.H."/>
            <person name="Heuer A."/>
            <person name="Rast P."/>
            <person name="Oberbeckmann S."/>
            <person name="Bunk B."/>
            <person name="Jeske O."/>
            <person name="Meyerdierks A."/>
            <person name="Storesund J.E."/>
            <person name="Kallscheuer N."/>
            <person name="Luecker S."/>
            <person name="Lage O.M."/>
            <person name="Pohl T."/>
            <person name="Merkel B.J."/>
            <person name="Hornburger P."/>
            <person name="Mueller R.-W."/>
            <person name="Bruemmer F."/>
            <person name="Labrenz M."/>
            <person name="Spormann A.M."/>
            <person name="Op Den Camp H."/>
            <person name="Overmann J."/>
            <person name="Amann R."/>
            <person name="Jetten M.S.M."/>
            <person name="Mascher T."/>
            <person name="Medema M.H."/>
            <person name="Devos D.P."/>
            <person name="Kaster A.-K."/>
            <person name="Ovreas L."/>
            <person name="Rohde M."/>
            <person name="Galperin M.Y."/>
            <person name="Jogler C."/>
        </authorList>
    </citation>
    <scope>NUCLEOTIDE SEQUENCE [LARGE SCALE GENOMIC DNA]</scope>
    <source>
        <strain evidence="12 13">KOR34</strain>
    </source>
</reference>
<evidence type="ECO:0000256" key="7">
    <source>
        <dbReference type="ARBA" id="ARBA00023136"/>
    </source>
</evidence>
<keyword evidence="12" id="KW-0808">Transferase</keyword>
<protein>
    <submittedName>
        <fullName evidence="12">Tyrosine-protein kinase YwqD</fullName>
        <ecNumber evidence="12">2.7.10.2</ecNumber>
    </submittedName>
</protein>
<comment type="subcellular location">
    <subcellularLocation>
        <location evidence="1">Cell membrane</location>
        <topology evidence="1">Multi-pass membrane protein</topology>
    </subcellularLocation>
</comment>
<dbReference type="InterPro" id="IPR003856">
    <property type="entry name" value="LPS_length_determ_N"/>
</dbReference>
<keyword evidence="3 10" id="KW-0812">Transmembrane</keyword>
<keyword evidence="2" id="KW-1003">Cell membrane</keyword>
<dbReference type="GO" id="GO:0005886">
    <property type="term" value="C:plasma membrane"/>
    <property type="evidence" value="ECO:0007669"/>
    <property type="project" value="UniProtKB-SubCell"/>
</dbReference>
<dbReference type="AlphaFoldDB" id="A0A5C5V7Z9"/>